<name>A0A9Y2MYU7_9PSEU</name>
<sequence>MRIRFALSVGALLLAGGAVTGGAVAFAQPAPPTAQPTAPVQAPPTEATRPTLPTQRPTEVAPPTAVPTRMPAQAPGVKAPGVKAPGGVRVPTAIPAGPTGDLNLPDIWG</sequence>
<dbReference type="Proteomes" id="UP001236014">
    <property type="component" value="Chromosome"/>
</dbReference>
<keyword evidence="2" id="KW-0732">Signal</keyword>
<feature type="region of interest" description="Disordered" evidence="1">
    <location>
        <begin position="28"/>
        <end position="109"/>
    </location>
</feature>
<evidence type="ECO:0000313" key="4">
    <source>
        <dbReference type="Proteomes" id="UP001236014"/>
    </source>
</evidence>
<feature type="chain" id="PRO_5040845457" evidence="2">
    <location>
        <begin position="28"/>
        <end position="109"/>
    </location>
</feature>
<protein>
    <submittedName>
        <fullName evidence="3">Uncharacterized protein</fullName>
    </submittedName>
</protein>
<organism evidence="3 4">
    <name type="scientific">Amycolatopsis carbonis</name>
    <dbReference type="NCBI Taxonomy" id="715471"/>
    <lineage>
        <taxon>Bacteria</taxon>
        <taxon>Bacillati</taxon>
        <taxon>Actinomycetota</taxon>
        <taxon>Actinomycetes</taxon>
        <taxon>Pseudonocardiales</taxon>
        <taxon>Pseudonocardiaceae</taxon>
        <taxon>Amycolatopsis</taxon>
    </lineage>
</organism>
<dbReference type="AlphaFoldDB" id="A0A9Y2MYU7"/>
<keyword evidence="4" id="KW-1185">Reference proteome</keyword>
<dbReference type="EMBL" id="CP127294">
    <property type="protein sequence ID" value="WIX80262.1"/>
    <property type="molecule type" value="Genomic_DNA"/>
</dbReference>
<accession>A0A9Y2MYU7</accession>
<dbReference type="KEGG" id="acab:QRX50_05610"/>
<feature type="signal peptide" evidence="2">
    <location>
        <begin position="1"/>
        <end position="27"/>
    </location>
</feature>
<proteinExistence type="predicted"/>
<gene>
    <name evidence="3" type="ORF">QRX50_05610</name>
</gene>
<reference evidence="3 4" key="1">
    <citation type="submission" date="2023-06" db="EMBL/GenBank/DDBJ databases">
        <authorList>
            <person name="Oyuntsetseg B."/>
            <person name="Kim S.B."/>
        </authorList>
    </citation>
    <scope>NUCLEOTIDE SEQUENCE [LARGE SCALE GENOMIC DNA]</scope>
    <source>
        <strain evidence="3 4">2-15</strain>
    </source>
</reference>
<feature type="compositionally biased region" description="Low complexity" evidence="1">
    <location>
        <begin position="35"/>
        <end position="45"/>
    </location>
</feature>
<feature type="compositionally biased region" description="Low complexity" evidence="1">
    <location>
        <begin position="57"/>
        <end position="68"/>
    </location>
</feature>
<evidence type="ECO:0000313" key="3">
    <source>
        <dbReference type="EMBL" id="WIX80262.1"/>
    </source>
</evidence>
<dbReference type="RefSeq" id="WP_285970896.1">
    <property type="nucleotide sequence ID" value="NZ_CP127294.1"/>
</dbReference>
<evidence type="ECO:0000256" key="2">
    <source>
        <dbReference type="SAM" id="SignalP"/>
    </source>
</evidence>
<evidence type="ECO:0000256" key="1">
    <source>
        <dbReference type="SAM" id="MobiDB-lite"/>
    </source>
</evidence>